<feature type="compositionally biased region" description="Low complexity" evidence="1">
    <location>
        <begin position="193"/>
        <end position="215"/>
    </location>
</feature>
<dbReference type="EMBL" id="JBHSGG010000039">
    <property type="protein sequence ID" value="MFC4729191.1"/>
    <property type="molecule type" value="Genomic_DNA"/>
</dbReference>
<keyword evidence="2" id="KW-0732">Signal</keyword>
<feature type="compositionally biased region" description="Basic and acidic residues" evidence="1">
    <location>
        <begin position="220"/>
        <end position="230"/>
    </location>
</feature>
<evidence type="ECO:0000256" key="2">
    <source>
        <dbReference type="SAM" id="SignalP"/>
    </source>
</evidence>
<feature type="signal peptide" evidence="2">
    <location>
        <begin position="1"/>
        <end position="26"/>
    </location>
</feature>
<feature type="region of interest" description="Disordered" evidence="1">
    <location>
        <begin position="182"/>
        <end position="230"/>
    </location>
</feature>
<evidence type="ECO:0000256" key="1">
    <source>
        <dbReference type="SAM" id="MobiDB-lite"/>
    </source>
</evidence>
<evidence type="ECO:0000313" key="4">
    <source>
        <dbReference type="Proteomes" id="UP001595892"/>
    </source>
</evidence>
<feature type="chain" id="PRO_5047342771" evidence="2">
    <location>
        <begin position="27"/>
        <end position="230"/>
    </location>
</feature>
<comment type="caution">
    <text evidence="3">The sequence shown here is derived from an EMBL/GenBank/DDBJ whole genome shotgun (WGS) entry which is preliminary data.</text>
</comment>
<name>A0ABV9NPY1_9GAMM</name>
<feature type="compositionally biased region" description="Pro residues" evidence="1">
    <location>
        <begin position="135"/>
        <end position="146"/>
    </location>
</feature>
<reference evidence="4" key="1">
    <citation type="journal article" date="2019" name="Int. J. Syst. Evol. Microbiol.">
        <title>The Global Catalogue of Microorganisms (GCM) 10K type strain sequencing project: providing services to taxonomists for standard genome sequencing and annotation.</title>
        <authorList>
            <consortium name="The Broad Institute Genomics Platform"/>
            <consortium name="The Broad Institute Genome Sequencing Center for Infectious Disease"/>
            <person name="Wu L."/>
            <person name="Ma J."/>
        </authorList>
    </citation>
    <scope>NUCLEOTIDE SEQUENCE [LARGE SCALE GENOMIC DNA]</scope>
    <source>
        <strain evidence="4">CGMCC 1.13574</strain>
    </source>
</reference>
<dbReference type="Proteomes" id="UP001595892">
    <property type="component" value="Unassembled WGS sequence"/>
</dbReference>
<gene>
    <name evidence="3" type="ORF">ACFO3Q_13535</name>
</gene>
<dbReference type="RefSeq" id="WP_377005263.1">
    <property type="nucleotide sequence ID" value="NZ_JBHSGG010000039.1"/>
</dbReference>
<keyword evidence="4" id="KW-1185">Reference proteome</keyword>
<proteinExistence type="predicted"/>
<sequence>MRASRLPSTRPTALLALATLALTAQADASPPDAPPRVAEVAHALRAVAVGEASVSAALGPLVALPPDAATAPQDLRLPGFVDADGHVVEELDLRIRQGVGVDNAGLIVLRIAGSPCLDIHALARGLGAHEAARYPPSPHVPLPPEGPGGAHGYRLDHAGGSRLEVLADNAAPDCATRVTVRRPYPGLAERPPARAAAASRSSPAPTRPTAPARSSHTGPPRRDRPRPSDH</sequence>
<accession>A0ABV9NPY1</accession>
<organism evidence="3 4">
    <name type="scientific">Coralloluteibacterium thermophilum</name>
    <dbReference type="NCBI Taxonomy" id="2707049"/>
    <lineage>
        <taxon>Bacteria</taxon>
        <taxon>Pseudomonadati</taxon>
        <taxon>Pseudomonadota</taxon>
        <taxon>Gammaproteobacteria</taxon>
        <taxon>Lysobacterales</taxon>
        <taxon>Lysobacteraceae</taxon>
        <taxon>Coralloluteibacterium</taxon>
    </lineage>
</organism>
<protein>
    <submittedName>
        <fullName evidence="3">Uncharacterized protein</fullName>
    </submittedName>
</protein>
<evidence type="ECO:0000313" key="3">
    <source>
        <dbReference type="EMBL" id="MFC4729191.1"/>
    </source>
</evidence>
<feature type="region of interest" description="Disordered" evidence="1">
    <location>
        <begin position="134"/>
        <end position="156"/>
    </location>
</feature>